<dbReference type="AlphaFoldDB" id="A0AAE3XEJ2"/>
<keyword evidence="1" id="KW-0238">DNA-binding</keyword>
<proteinExistence type="predicted"/>
<organism evidence="1 2">
    <name type="scientific">Deinococcus soli</name>
    <name type="common">ex Cha et al. 2016</name>
    <dbReference type="NCBI Taxonomy" id="1309411"/>
    <lineage>
        <taxon>Bacteria</taxon>
        <taxon>Thermotogati</taxon>
        <taxon>Deinococcota</taxon>
        <taxon>Deinococci</taxon>
        <taxon>Deinococcales</taxon>
        <taxon>Deinococcaceae</taxon>
        <taxon>Deinococcus</taxon>
    </lineage>
</organism>
<dbReference type="RefSeq" id="WP_309850114.1">
    <property type="nucleotide sequence ID" value="NZ_JAVDQJ010000001.1"/>
</dbReference>
<sequence>MSDLPQSLTASTQEQARLLLDPALLTPLGHLLRGEVSAAQLARACGLSVQQAHHRLTRLRAAGLVVVTQEQPRAGRPVKRYRAAAQAFHVPFALTDHATLADLVAGLHRDLLARQHERVGRMLAAQPGRTLNIHLNARGQVTLDFDGFEDVLDSAISAHRLAYLSAADAQELDARVQALFDWLDEHAQSRADGLVPRLLGVFLTPGDG</sequence>
<evidence type="ECO:0000313" key="1">
    <source>
        <dbReference type="EMBL" id="MDR6219586.1"/>
    </source>
</evidence>
<accession>A0AAE3XEJ2</accession>
<dbReference type="GO" id="GO:0003677">
    <property type="term" value="F:DNA binding"/>
    <property type="evidence" value="ECO:0007669"/>
    <property type="project" value="UniProtKB-KW"/>
</dbReference>
<comment type="caution">
    <text evidence="1">The sequence shown here is derived from an EMBL/GenBank/DDBJ whole genome shotgun (WGS) entry which is preliminary data.</text>
</comment>
<name>A0AAE3XEJ2_9DEIO</name>
<protein>
    <submittedName>
        <fullName evidence="1">DNA-binding transcriptional ArsR family regulator</fullName>
    </submittedName>
</protein>
<dbReference type="CDD" id="cd00090">
    <property type="entry name" value="HTH_ARSR"/>
    <property type="match status" value="1"/>
</dbReference>
<dbReference type="EMBL" id="JAVDQK010000007">
    <property type="protein sequence ID" value="MDR6219586.1"/>
    <property type="molecule type" value="Genomic_DNA"/>
</dbReference>
<dbReference type="InterPro" id="IPR011991">
    <property type="entry name" value="ArsR-like_HTH"/>
</dbReference>
<gene>
    <name evidence="1" type="ORF">J2Y00_003189</name>
</gene>
<dbReference type="Gene3D" id="1.10.10.10">
    <property type="entry name" value="Winged helix-like DNA-binding domain superfamily/Winged helix DNA-binding domain"/>
    <property type="match status" value="1"/>
</dbReference>
<dbReference type="Proteomes" id="UP001185331">
    <property type="component" value="Unassembled WGS sequence"/>
</dbReference>
<evidence type="ECO:0000313" key="2">
    <source>
        <dbReference type="Proteomes" id="UP001185331"/>
    </source>
</evidence>
<dbReference type="SUPFAM" id="SSF46785">
    <property type="entry name" value="Winged helix' DNA-binding domain"/>
    <property type="match status" value="1"/>
</dbReference>
<dbReference type="Pfam" id="PF12840">
    <property type="entry name" value="HTH_20"/>
    <property type="match status" value="1"/>
</dbReference>
<dbReference type="InterPro" id="IPR036390">
    <property type="entry name" value="WH_DNA-bd_sf"/>
</dbReference>
<dbReference type="InterPro" id="IPR036388">
    <property type="entry name" value="WH-like_DNA-bd_sf"/>
</dbReference>
<reference evidence="1" key="1">
    <citation type="submission" date="2023-07" db="EMBL/GenBank/DDBJ databases">
        <title>Sorghum-associated microbial communities from plants grown in Nebraska, USA.</title>
        <authorList>
            <person name="Schachtman D."/>
        </authorList>
    </citation>
    <scope>NUCLEOTIDE SEQUENCE</scope>
    <source>
        <strain evidence="1">BE330</strain>
    </source>
</reference>